<evidence type="ECO:0000313" key="7">
    <source>
        <dbReference type="Proteomes" id="UP000274515"/>
    </source>
</evidence>
<dbReference type="HAMAP" id="MF_00294">
    <property type="entry name" value="Ribosomal_bL33"/>
    <property type="match status" value="1"/>
</dbReference>
<dbReference type="AlphaFoldDB" id="A0A426JIR2"/>
<keyword evidence="7" id="KW-1185">Reference proteome</keyword>
<evidence type="ECO:0000256" key="4">
    <source>
        <dbReference type="ARBA" id="ARBA00035176"/>
    </source>
</evidence>
<keyword evidence="3 5" id="KW-0687">Ribonucleoprotein</keyword>
<comment type="caution">
    <text evidence="6">The sequence shown here is derived from an EMBL/GenBank/DDBJ whole genome shotgun (WGS) entry which is preliminary data.</text>
</comment>
<gene>
    <name evidence="5 6" type="primary">rpmG</name>
    <name evidence="6" type="ORF">EIL87_25435</name>
</gene>
<sequence length="71" mass="8323">MPPERTALSYDREEGTPVAATDVRPKITLACEECKNRNYITNKNRRNNPDRLEMKKFCMNCGTHKLHKETR</sequence>
<dbReference type="GO" id="GO:0005737">
    <property type="term" value="C:cytoplasm"/>
    <property type="evidence" value="ECO:0007669"/>
    <property type="project" value="UniProtKB-ARBA"/>
</dbReference>
<dbReference type="GO" id="GO:0003735">
    <property type="term" value="F:structural constituent of ribosome"/>
    <property type="evidence" value="ECO:0007669"/>
    <property type="project" value="InterPro"/>
</dbReference>
<comment type="similarity">
    <text evidence="1 5">Belongs to the bacterial ribosomal protein bL33 family.</text>
</comment>
<dbReference type="Gene3D" id="2.20.28.120">
    <property type="entry name" value="Ribosomal protein L33"/>
    <property type="match status" value="1"/>
</dbReference>
<dbReference type="InterPro" id="IPR011332">
    <property type="entry name" value="Ribosomal_zn-bd"/>
</dbReference>
<dbReference type="SUPFAM" id="SSF57829">
    <property type="entry name" value="Zn-binding ribosomal proteins"/>
    <property type="match status" value="1"/>
</dbReference>
<evidence type="ECO:0000256" key="5">
    <source>
        <dbReference type="HAMAP-Rule" id="MF_00294"/>
    </source>
</evidence>
<dbReference type="PANTHER" id="PTHR43168">
    <property type="entry name" value="50S RIBOSOMAL PROTEIN L33, CHLOROPLASTIC"/>
    <property type="match status" value="1"/>
</dbReference>
<keyword evidence="2 5" id="KW-0689">Ribosomal protein</keyword>
<evidence type="ECO:0000313" key="6">
    <source>
        <dbReference type="EMBL" id="RRO13007.1"/>
    </source>
</evidence>
<dbReference type="Proteomes" id="UP000274515">
    <property type="component" value="Unassembled WGS sequence"/>
</dbReference>
<proteinExistence type="inferred from homology"/>
<evidence type="ECO:0000256" key="2">
    <source>
        <dbReference type="ARBA" id="ARBA00022980"/>
    </source>
</evidence>
<name>A0A426JIR2_9PSEU</name>
<dbReference type="GO" id="GO:0006412">
    <property type="term" value="P:translation"/>
    <property type="evidence" value="ECO:0007669"/>
    <property type="project" value="UniProtKB-UniRule"/>
</dbReference>
<dbReference type="EMBL" id="RSAA01000035">
    <property type="protein sequence ID" value="RRO13007.1"/>
    <property type="molecule type" value="Genomic_DNA"/>
</dbReference>
<dbReference type="InterPro" id="IPR038584">
    <property type="entry name" value="Ribosomal_bL33_sf"/>
</dbReference>
<evidence type="ECO:0000256" key="3">
    <source>
        <dbReference type="ARBA" id="ARBA00023274"/>
    </source>
</evidence>
<organism evidence="6 7">
    <name type="scientific">Saccharopolyspora rhizosphaerae</name>
    <dbReference type="NCBI Taxonomy" id="2492662"/>
    <lineage>
        <taxon>Bacteria</taxon>
        <taxon>Bacillati</taxon>
        <taxon>Actinomycetota</taxon>
        <taxon>Actinomycetes</taxon>
        <taxon>Pseudonocardiales</taxon>
        <taxon>Pseudonocardiaceae</taxon>
        <taxon>Saccharopolyspora</taxon>
    </lineage>
</organism>
<reference evidence="6 7" key="1">
    <citation type="submission" date="2018-11" db="EMBL/GenBank/DDBJ databases">
        <title>Saccharopolyspora rhizosphaerae sp. nov., an actinomycete isolated from rhizosphere soil in Thailand.</title>
        <authorList>
            <person name="Intra B."/>
            <person name="Euanorasetr J."/>
            <person name="Take A."/>
            <person name="Inahashi Y."/>
            <person name="Mori M."/>
            <person name="Panbangred W."/>
            <person name="Matsumoto A."/>
        </authorList>
    </citation>
    <scope>NUCLEOTIDE SEQUENCE [LARGE SCALE GENOMIC DNA]</scope>
    <source>
        <strain evidence="6 7">H219</strain>
    </source>
</reference>
<dbReference type="InterPro" id="IPR018264">
    <property type="entry name" value="Ribosomal_bL33_CS"/>
</dbReference>
<dbReference type="NCBIfam" id="TIGR01023">
    <property type="entry name" value="rpmG_bact"/>
    <property type="match status" value="1"/>
</dbReference>
<dbReference type="Pfam" id="PF00471">
    <property type="entry name" value="Ribosomal_L33"/>
    <property type="match status" value="1"/>
</dbReference>
<protein>
    <recommendedName>
        <fullName evidence="4 5">Large ribosomal subunit protein bL33</fullName>
    </recommendedName>
</protein>
<dbReference type="GO" id="GO:1990904">
    <property type="term" value="C:ribonucleoprotein complex"/>
    <property type="evidence" value="ECO:0007669"/>
    <property type="project" value="UniProtKB-KW"/>
</dbReference>
<dbReference type="NCBIfam" id="NF001764">
    <property type="entry name" value="PRK00504.1"/>
    <property type="match status" value="1"/>
</dbReference>
<evidence type="ECO:0000256" key="1">
    <source>
        <dbReference type="ARBA" id="ARBA00007596"/>
    </source>
</evidence>
<dbReference type="NCBIfam" id="NF001860">
    <property type="entry name" value="PRK00595.1"/>
    <property type="match status" value="1"/>
</dbReference>
<dbReference type="PANTHER" id="PTHR43168:SF2">
    <property type="entry name" value="LARGE RIBOSOMAL SUBUNIT PROTEIN BL33C"/>
    <property type="match status" value="1"/>
</dbReference>
<dbReference type="GO" id="GO:0005840">
    <property type="term" value="C:ribosome"/>
    <property type="evidence" value="ECO:0007669"/>
    <property type="project" value="UniProtKB-KW"/>
</dbReference>
<dbReference type="InterPro" id="IPR001705">
    <property type="entry name" value="Ribosomal_bL33"/>
</dbReference>
<accession>A0A426JIR2</accession>
<dbReference type="PROSITE" id="PS00582">
    <property type="entry name" value="RIBOSOMAL_L33"/>
    <property type="match status" value="1"/>
</dbReference>